<dbReference type="Pfam" id="PF24758">
    <property type="entry name" value="LRR_At5g56370"/>
    <property type="match status" value="1"/>
</dbReference>
<name>A0AAV1B2B4_VICFA</name>
<proteinExistence type="predicted"/>
<evidence type="ECO:0008006" key="6">
    <source>
        <dbReference type="Google" id="ProtNLM"/>
    </source>
</evidence>
<evidence type="ECO:0000259" key="2">
    <source>
        <dbReference type="Pfam" id="PF08387"/>
    </source>
</evidence>
<feature type="domain" description="F-box" evidence="1">
    <location>
        <begin position="22"/>
        <end position="55"/>
    </location>
</feature>
<dbReference type="AlphaFoldDB" id="A0AAV1B2B4"/>
<sequence>MSEGKPKKGRVMEEEVDLFNYLPDVLLISIISLLPGMEGVRTSVLSKRWESLWKYSSHLGFSQLQMLKSMVKEDEVLDIVGEASILIKSIMENHIGVLKSCSFQHLGVSSRNGDVVGWLKKLLEKGVLEVSMECESDDYLHKVTNMTSRDVSSTLTLPFHVFSSFKILELKNYNFKTIPTPNPQQILKTLILNKVSIVSNCFQRIISHCLLLENLTLEKCTFTRDRIKFVSPSLRYIKICHLKASMILVSAINAEVIEINSIVCGYEDMVFKTPKLHVLCAYNDVKSLEQNFSAYENRLLTSRDIIGICGGILCRRGSSMGTILKNLVTLSLDLDLDDKRNTVAISFALKSCIQLKNLQINNQVNWDCSDGIDDQNGIDCLPYSGGLFWPKREPCECVSQNLKSFCIKGYKGGEFEVEFVKYLILNGGVIENITIWFLDDCSWVKAVATICLLSYPRISSKLSIHLKPGQKYIREHGGSFEKWVRTLK</sequence>
<dbReference type="InterPro" id="IPR001810">
    <property type="entry name" value="F-box_dom"/>
</dbReference>
<dbReference type="CDD" id="cd22160">
    <property type="entry name" value="F-box_AtFBL13-like"/>
    <property type="match status" value="1"/>
</dbReference>
<dbReference type="InterPro" id="IPR050232">
    <property type="entry name" value="FBL13/AtMIF1-like"/>
</dbReference>
<evidence type="ECO:0000259" key="3">
    <source>
        <dbReference type="Pfam" id="PF24758"/>
    </source>
</evidence>
<dbReference type="SUPFAM" id="SSF81383">
    <property type="entry name" value="F-box domain"/>
    <property type="match status" value="1"/>
</dbReference>
<evidence type="ECO:0000259" key="1">
    <source>
        <dbReference type="Pfam" id="PF00646"/>
    </source>
</evidence>
<accession>A0AAV1B2B4</accession>
<feature type="domain" description="FBD" evidence="2">
    <location>
        <begin position="392"/>
        <end position="435"/>
    </location>
</feature>
<dbReference type="Pfam" id="PF00646">
    <property type="entry name" value="F-box"/>
    <property type="match status" value="1"/>
</dbReference>
<dbReference type="PANTHER" id="PTHR31900:SF27">
    <property type="entry name" value="FBD DOMAIN-CONTAINING PROTEIN"/>
    <property type="match status" value="1"/>
</dbReference>
<dbReference type="Proteomes" id="UP001157006">
    <property type="component" value="Chromosome 5"/>
</dbReference>
<gene>
    <name evidence="4" type="ORF">VFH_V184560</name>
</gene>
<dbReference type="EMBL" id="OX451740">
    <property type="protein sequence ID" value="CAI8615549.1"/>
    <property type="molecule type" value="Genomic_DNA"/>
</dbReference>
<reference evidence="4 5" key="1">
    <citation type="submission" date="2023-01" db="EMBL/GenBank/DDBJ databases">
        <authorList>
            <person name="Kreplak J."/>
        </authorList>
    </citation>
    <scope>NUCLEOTIDE SEQUENCE [LARGE SCALE GENOMIC DNA]</scope>
</reference>
<keyword evidence="5" id="KW-1185">Reference proteome</keyword>
<dbReference type="InterPro" id="IPR006566">
    <property type="entry name" value="FBD"/>
</dbReference>
<organism evidence="4 5">
    <name type="scientific">Vicia faba</name>
    <name type="common">Broad bean</name>
    <name type="synonym">Faba vulgaris</name>
    <dbReference type="NCBI Taxonomy" id="3906"/>
    <lineage>
        <taxon>Eukaryota</taxon>
        <taxon>Viridiplantae</taxon>
        <taxon>Streptophyta</taxon>
        <taxon>Embryophyta</taxon>
        <taxon>Tracheophyta</taxon>
        <taxon>Spermatophyta</taxon>
        <taxon>Magnoliopsida</taxon>
        <taxon>eudicotyledons</taxon>
        <taxon>Gunneridae</taxon>
        <taxon>Pentapetalae</taxon>
        <taxon>rosids</taxon>
        <taxon>fabids</taxon>
        <taxon>Fabales</taxon>
        <taxon>Fabaceae</taxon>
        <taxon>Papilionoideae</taxon>
        <taxon>50 kb inversion clade</taxon>
        <taxon>NPAAA clade</taxon>
        <taxon>Hologalegina</taxon>
        <taxon>IRL clade</taxon>
        <taxon>Fabeae</taxon>
        <taxon>Vicia</taxon>
    </lineage>
</organism>
<dbReference type="InterPro" id="IPR053781">
    <property type="entry name" value="F-box_AtFBL13-like"/>
</dbReference>
<evidence type="ECO:0000313" key="5">
    <source>
        <dbReference type="Proteomes" id="UP001157006"/>
    </source>
</evidence>
<dbReference type="PANTHER" id="PTHR31900">
    <property type="entry name" value="F-BOX/RNI SUPERFAMILY PROTEIN-RELATED"/>
    <property type="match status" value="1"/>
</dbReference>
<protein>
    <recommendedName>
        <fullName evidence="6">FBD domain-containing protein</fullName>
    </recommendedName>
</protein>
<feature type="domain" description="F-box/LRR-repeat protein 15/At3g58940/PEG3-like LRR" evidence="3">
    <location>
        <begin position="117"/>
        <end position="255"/>
    </location>
</feature>
<dbReference type="InterPro" id="IPR036047">
    <property type="entry name" value="F-box-like_dom_sf"/>
</dbReference>
<dbReference type="Pfam" id="PF08387">
    <property type="entry name" value="FBD"/>
    <property type="match status" value="1"/>
</dbReference>
<evidence type="ECO:0000313" key="4">
    <source>
        <dbReference type="EMBL" id="CAI8615549.1"/>
    </source>
</evidence>
<dbReference type="InterPro" id="IPR055411">
    <property type="entry name" value="LRR_FXL15/At3g58940/PEG3-like"/>
</dbReference>